<feature type="compositionally biased region" description="Polar residues" evidence="1">
    <location>
        <begin position="39"/>
        <end position="49"/>
    </location>
</feature>
<organism evidence="3 4">
    <name type="scientific">Desulfovibrio psychrotolerans</name>
    <dbReference type="NCBI Taxonomy" id="415242"/>
    <lineage>
        <taxon>Bacteria</taxon>
        <taxon>Pseudomonadati</taxon>
        <taxon>Thermodesulfobacteriota</taxon>
        <taxon>Desulfovibrionia</taxon>
        <taxon>Desulfovibrionales</taxon>
        <taxon>Desulfovibrionaceae</taxon>
        <taxon>Desulfovibrio</taxon>
    </lineage>
</organism>
<protein>
    <recommendedName>
        <fullName evidence="5">Lipoprotein</fullName>
    </recommendedName>
</protein>
<proteinExistence type="predicted"/>
<evidence type="ECO:0000313" key="4">
    <source>
        <dbReference type="Proteomes" id="UP000503820"/>
    </source>
</evidence>
<keyword evidence="2" id="KW-0732">Signal</keyword>
<evidence type="ECO:0000313" key="3">
    <source>
        <dbReference type="EMBL" id="GFM36017.1"/>
    </source>
</evidence>
<accession>A0A7J0BQM3</accession>
<feature type="chain" id="PRO_5029458935" description="Lipoprotein" evidence="2">
    <location>
        <begin position="27"/>
        <end position="160"/>
    </location>
</feature>
<feature type="region of interest" description="Disordered" evidence="1">
    <location>
        <begin position="29"/>
        <end position="50"/>
    </location>
</feature>
<dbReference type="EMBL" id="BLVP01000002">
    <property type="protein sequence ID" value="GFM36017.1"/>
    <property type="molecule type" value="Genomic_DNA"/>
</dbReference>
<sequence length="160" mass="17340">MPRLFLHILATLLLLALAVPALPAFAEEPEKKPLKDAPQQVSTGKSTTVAVEHEGEDTIGARLAFQLKEIFNTSSLFQLTDADKPKLNVLVSTVSEFPSRPDVGSAYAVVWVYSESRGNLQYYLGRQTGVVSEAGVADVARVLAERTDGIAVKYGYLFGN</sequence>
<dbReference type="RefSeq" id="WP_174408712.1">
    <property type="nucleotide sequence ID" value="NZ_BLVP01000002.1"/>
</dbReference>
<comment type="caution">
    <text evidence="3">The sequence shown here is derived from an EMBL/GenBank/DDBJ whole genome shotgun (WGS) entry which is preliminary data.</text>
</comment>
<feature type="signal peptide" evidence="2">
    <location>
        <begin position="1"/>
        <end position="26"/>
    </location>
</feature>
<name>A0A7J0BQM3_9BACT</name>
<reference evidence="3 4" key="1">
    <citation type="submission" date="2020-05" db="EMBL/GenBank/DDBJ databases">
        <title>Draft genome sequence of Desulfovibrio psychrotolerans JS1T.</title>
        <authorList>
            <person name="Ueno A."/>
            <person name="Tamazawa S."/>
            <person name="Tamamura S."/>
            <person name="Murakami T."/>
            <person name="Kiyama T."/>
            <person name="Inomata H."/>
            <person name="Amano Y."/>
            <person name="Miyakawa K."/>
            <person name="Tamaki H."/>
            <person name="Naganuma T."/>
            <person name="Kaneko K."/>
        </authorList>
    </citation>
    <scope>NUCLEOTIDE SEQUENCE [LARGE SCALE GENOMIC DNA]</scope>
    <source>
        <strain evidence="3 4">JS1</strain>
    </source>
</reference>
<evidence type="ECO:0000256" key="2">
    <source>
        <dbReference type="SAM" id="SignalP"/>
    </source>
</evidence>
<evidence type="ECO:0008006" key="5">
    <source>
        <dbReference type="Google" id="ProtNLM"/>
    </source>
</evidence>
<gene>
    <name evidence="3" type="ORF">DSM19430T_07010</name>
</gene>
<dbReference type="Proteomes" id="UP000503820">
    <property type="component" value="Unassembled WGS sequence"/>
</dbReference>
<dbReference type="AlphaFoldDB" id="A0A7J0BQM3"/>
<keyword evidence="4" id="KW-1185">Reference proteome</keyword>
<evidence type="ECO:0000256" key="1">
    <source>
        <dbReference type="SAM" id="MobiDB-lite"/>
    </source>
</evidence>